<dbReference type="Gene3D" id="1.20.120.450">
    <property type="entry name" value="dinb family like domain"/>
    <property type="match status" value="1"/>
</dbReference>
<keyword evidence="2" id="KW-1185">Reference proteome</keyword>
<dbReference type="Pfam" id="PF04978">
    <property type="entry name" value="MST"/>
    <property type="match status" value="1"/>
</dbReference>
<dbReference type="InterPro" id="IPR034660">
    <property type="entry name" value="DinB/YfiT-like"/>
</dbReference>
<dbReference type="SUPFAM" id="SSF109854">
    <property type="entry name" value="DinB/YfiT-like putative metalloenzymes"/>
    <property type="match status" value="1"/>
</dbReference>
<dbReference type="RefSeq" id="WP_271635261.1">
    <property type="nucleotide sequence ID" value="NZ_CP094970.1"/>
</dbReference>
<proteinExistence type="predicted"/>
<sequence length="231" mass="26486">MSMFGRFLVMPHESGRTQRPYNQLRSSYSQGNLIAPIQQGKGRIMSADSWSRSTRYPDMWVDPEEDPRESEGELRGERAILVDYLRSYRLTFRMKCDDLDAAQMSKRPFGPSELSLLGLLRHLTDIERHWFRRVLEGQDISRHFRSEDGTDQAFNGALADVAVVAQAWELWEAEVTHAQQLVDSVDDLATVVEGDDPLEVREVLVHMIEEYARHCGHADLIREAIDGRVGQ</sequence>
<dbReference type="EMBL" id="CP094970">
    <property type="protein sequence ID" value="UYM06367.1"/>
    <property type="molecule type" value="Genomic_DNA"/>
</dbReference>
<evidence type="ECO:0000313" key="1">
    <source>
        <dbReference type="EMBL" id="UYM06367.1"/>
    </source>
</evidence>
<dbReference type="AlphaFoldDB" id="A0AA46TJ98"/>
<dbReference type="KEGG" id="sgrg:L0C25_04630"/>
<organism evidence="1 2">
    <name type="scientific">Solicola gregarius</name>
    <dbReference type="NCBI Taxonomy" id="2908642"/>
    <lineage>
        <taxon>Bacteria</taxon>
        <taxon>Bacillati</taxon>
        <taxon>Actinomycetota</taxon>
        <taxon>Actinomycetes</taxon>
        <taxon>Propionibacteriales</taxon>
        <taxon>Nocardioidaceae</taxon>
        <taxon>Solicola</taxon>
    </lineage>
</organism>
<dbReference type="InterPro" id="IPR007061">
    <property type="entry name" value="MST-like"/>
</dbReference>
<evidence type="ECO:0000313" key="2">
    <source>
        <dbReference type="Proteomes" id="UP001164390"/>
    </source>
</evidence>
<accession>A0AA46TJ98</accession>
<reference evidence="1" key="1">
    <citation type="submission" date="2022-01" db="EMBL/GenBank/DDBJ databases">
        <title>Nocardioidaceae gen. sp. A5X3R13.</title>
        <authorList>
            <person name="Lopez Marin M.A."/>
            <person name="Uhlik O."/>
        </authorList>
    </citation>
    <scope>NUCLEOTIDE SEQUENCE</scope>
    <source>
        <strain evidence="1">A5X3R13</strain>
    </source>
</reference>
<dbReference type="Proteomes" id="UP001164390">
    <property type="component" value="Chromosome"/>
</dbReference>
<protein>
    <submittedName>
        <fullName evidence="1">DinB family protein</fullName>
    </submittedName>
</protein>
<gene>
    <name evidence="1" type="ORF">L0C25_04630</name>
</gene>
<name>A0AA46TJ98_9ACTN</name>